<dbReference type="SMART" id="SM00220">
    <property type="entry name" value="S_TKc"/>
    <property type="match status" value="1"/>
</dbReference>
<dbReference type="InterPro" id="IPR000719">
    <property type="entry name" value="Prot_kinase_dom"/>
</dbReference>
<evidence type="ECO:0000256" key="1">
    <source>
        <dbReference type="ARBA" id="ARBA00004479"/>
    </source>
</evidence>
<dbReference type="GO" id="GO:0004674">
    <property type="term" value="F:protein serine/threonine kinase activity"/>
    <property type="evidence" value="ECO:0007669"/>
    <property type="project" value="UniProtKB-KW"/>
</dbReference>
<evidence type="ECO:0000256" key="4">
    <source>
        <dbReference type="ARBA" id="ARBA00022679"/>
    </source>
</evidence>
<dbReference type="PROSITE" id="PS50927">
    <property type="entry name" value="BULB_LECTIN"/>
    <property type="match status" value="2"/>
</dbReference>
<dbReference type="EC" id="2.7.11.1" evidence="17"/>
<evidence type="ECO:0000313" key="22">
    <source>
        <dbReference type="EMBL" id="KAH7373473.1"/>
    </source>
</evidence>
<evidence type="ECO:0000256" key="16">
    <source>
        <dbReference type="ARBA" id="ARBA00048679"/>
    </source>
</evidence>
<dbReference type="PROSITE" id="PS50011">
    <property type="entry name" value="PROTEIN_KINASE_DOM"/>
    <property type="match status" value="1"/>
</dbReference>
<keyword evidence="11" id="KW-0472">Membrane</keyword>
<feature type="domain" description="Bulb-type lectin" evidence="21">
    <location>
        <begin position="152"/>
        <end position="271"/>
    </location>
</feature>
<dbReference type="AlphaFoldDB" id="A0A8T2SW20"/>
<dbReference type="Gene3D" id="2.90.10.10">
    <property type="entry name" value="Bulb-type lectin domain"/>
    <property type="match status" value="2"/>
</dbReference>
<feature type="domain" description="Protein kinase" evidence="20">
    <location>
        <begin position="500"/>
        <end position="820"/>
    </location>
</feature>
<dbReference type="Pfam" id="PF01453">
    <property type="entry name" value="B_lectin"/>
    <property type="match status" value="1"/>
</dbReference>
<comment type="catalytic activity">
    <reaction evidence="15 17">
        <text>L-threonyl-[protein] + ATP = O-phospho-L-threonyl-[protein] + ADP + H(+)</text>
        <dbReference type="Rhea" id="RHEA:46608"/>
        <dbReference type="Rhea" id="RHEA-COMP:11060"/>
        <dbReference type="Rhea" id="RHEA-COMP:11605"/>
        <dbReference type="ChEBI" id="CHEBI:15378"/>
        <dbReference type="ChEBI" id="CHEBI:30013"/>
        <dbReference type="ChEBI" id="CHEBI:30616"/>
        <dbReference type="ChEBI" id="CHEBI:61977"/>
        <dbReference type="ChEBI" id="CHEBI:456216"/>
        <dbReference type="EC" id="2.7.11.1"/>
    </reaction>
</comment>
<name>A0A8T2SW20_CERRI</name>
<keyword evidence="3" id="KW-0245">EGF-like domain</keyword>
<evidence type="ECO:0000256" key="17">
    <source>
        <dbReference type="PIRNR" id="PIRNR000641"/>
    </source>
</evidence>
<evidence type="ECO:0000256" key="8">
    <source>
        <dbReference type="ARBA" id="ARBA00022777"/>
    </source>
</evidence>
<keyword evidence="10" id="KW-1133">Transmembrane helix</keyword>
<dbReference type="GO" id="GO:0005524">
    <property type="term" value="F:ATP binding"/>
    <property type="evidence" value="ECO:0007669"/>
    <property type="project" value="UniProtKB-UniRule"/>
</dbReference>
<dbReference type="SMART" id="SM00108">
    <property type="entry name" value="B_lectin"/>
    <property type="match status" value="1"/>
</dbReference>
<evidence type="ECO:0000313" key="23">
    <source>
        <dbReference type="Proteomes" id="UP000825935"/>
    </source>
</evidence>
<evidence type="ECO:0000256" key="15">
    <source>
        <dbReference type="ARBA" id="ARBA00047899"/>
    </source>
</evidence>
<reference evidence="22" key="1">
    <citation type="submission" date="2021-08" db="EMBL/GenBank/DDBJ databases">
        <title>WGS assembly of Ceratopteris richardii.</title>
        <authorList>
            <person name="Marchant D.B."/>
            <person name="Chen G."/>
            <person name="Jenkins J."/>
            <person name="Shu S."/>
            <person name="Leebens-Mack J."/>
            <person name="Grimwood J."/>
            <person name="Schmutz J."/>
            <person name="Soltis P."/>
            <person name="Soltis D."/>
            <person name="Chen Z.-H."/>
        </authorList>
    </citation>
    <scope>NUCLEOTIDE SEQUENCE</scope>
    <source>
        <strain evidence="22">Whitten #5841</strain>
        <tissue evidence="22">Leaf</tissue>
    </source>
</reference>
<comment type="caution">
    <text evidence="22">The sequence shown here is derived from an EMBL/GenBank/DDBJ whole genome shotgun (WGS) entry which is preliminary data.</text>
</comment>
<keyword evidence="4 17" id="KW-0808">Transferase</keyword>
<gene>
    <name evidence="22" type="ORF">KP509_17G058600</name>
</gene>
<dbReference type="SUPFAM" id="SSF51110">
    <property type="entry name" value="alpha-D-mannose-specific plant lectins"/>
    <property type="match status" value="2"/>
</dbReference>
<dbReference type="SUPFAM" id="SSF56112">
    <property type="entry name" value="Protein kinase-like (PK-like)"/>
    <property type="match status" value="1"/>
</dbReference>
<keyword evidence="8 17" id="KW-0418">Kinase</keyword>
<dbReference type="Pfam" id="PF00954">
    <property type="entry name" value="S_locus_glycop"/>
    <property type="match status" value="1"/>
</dbReference>
<dbReference type="InterPro" id="IPR036426">
    <property type="entry name" value="Bulb-type_lectin_dom_sf"/>
</dbReference>
<comment type="subcellular location">
    <subcellularLocation>
        <location evidence="1">Membrane</location>
        <topology evidence="1">Single-pass type I membrane protein</topology>
    </subcellularLocation>
</comment>
<dbReference type="PIRSF" id="PIRSF000641">
    <property type="entry name" value="SRK"/>
    <property type="match status" value="1"/>
</dbReference>
<keyword evidence="13" id="KW-0675">Receptor</keyword>
<evidence type="ECO:0000256" key="5">
    <source>
        <dbReference type="ARBA" id="ARBA00022692"/>
    </source>
</evidence>
<evidence type="ECO:0000256" key="6">
    <source>
        <dbReference type="ARBA" id="ARBA00022729"/>
    </source>
</evidence>
<keyword evidence="6 19" id="KW-0732">Signal</keyword>
<dbReference type="InterPro" id="IPR011009">
    <property type="entry name" value="Kinase-like_dom_sf"/>
</dbReference>
<dbReference type="FunFam" id="3.30.200.20:FF:000059">
    <property type="entry name" value="S-receptor-like serine/threonine-protein kinase"/>
    <property type="match status" value="1"/>
</dbReference>
<dbReference type="EMBL" id="CM035422">
    <property type="protein sequence ID" value="KAH7373473.1"/>
    <property type="molecule type" value="Genomic_DNA"/>
</dbReference>
<evidence type="ECO:0000256" key="13">
    <source>
        <dbReference type="ARBA" id="ARBA00023170"/>
    </source>
</evidence>
<dbReference type="Gene3D" id="3.30.200.20">
    <property type="entry name" value="Phosphorylase Kinase, domain 1"/>
    <property type="match status" value="1"/>
</dbReference>
<dbReference type="Pfam" id="PF00069">
    <property type="entry name" value="Pkinase"/>
    <property type="match status" value="1"/>
</dbReference>
<keyword evidence="12" id="KW-1015">Disulfide bond</keyword>
<evidence type="ECO:0000256" key="10">
    <source>
        <dbReference type="ARBA" id="ARBA00022989"/>
    </source>
</evidence>
<keyword evidence="7 17" id="KW-0547">Nucleotide-binding</keyword>
<evidence type="ECO:0000256" key="18">
    <source>
        <dbReference type="PROSITE-ProRule" id="PRU10141"/>
    </source>
</evidence>
<keyword evidence="9 17" id="KW-0067">ATP-binding</keyword>
<evidence type="ECO:0000256" key="3">
    <source>
        <dbReference type="ARBA" id="ARBA00022536"/>
    </source>
</evidence>
<dbReference type="InterPro" id="IPR024171">
    <property type="entry name" value="SRK-like_kinase"/>
</dbReference>
<accession>A0A8T2SW20</accession>
<evidence type="ECO:0000256" key="11">
    <source>
        <dbReference type="ARBA" id="ARBA00023136"/>
    </source>
</evidence>
<protein>
    <recommendedName>
        <fullName evidence="17">Receptor-like serine/threonine-protein kinase</fullName>
        <ecNumber evidence="17">2.7.11.1</ecNumber>
    </recommendedName>
</protein>
<evidence type="ECO:0000256" key="12">
    <source>
        <dbReference type="ARBA" id="ARBA00023157"/>
    </source>
</evidence>
<sequence>MIFSTLCCACLATLATLIFRPGASAANIIPLGSKLRPTDTPGWISSPNQTFRVSFYPTATGRYSVGVLYNSASINNTVAWTAGGTGMEVGASGFFEISADGDLILTNDSRTALWNSSTRSLGVSKASVGDDGNLALLSGNGSVVWQSFDSPTNTLVSGQRLKQNSALTAGKYIANLEASGNLSLFQADNVKYAYWSSNTASAFASVYALLGANTSAFAIYNEDDQTPIRNWTSNDYTSISPTPHVRRVTLDNDGNLRIYTSAGGDWVIGWEALPDYCEIYSYCGPYGLCGYGDDNFVCSCPSQAGYAMIDEENPRAGCRSVAGGGGQNCASQSAKMVELNHTMLFPSASAGNTNFRYGNDDCRQNCLLNSACIAATAVSDGSGTCRLVLSDSSFTGYQDLSTTSNSFFKFCGSDVPPAATGEELGSETDGTDGDKKWVIAAVAAVLSTAVVMAAAQVGLWWACCRHSRRWQSYSAQYALMEYASGAPIQFTYRELRKATDNFKEKLGEGGFGTVFKGILPVTSSTGGGGDREVAVKRLDGRLAEQGEKQFRMEVAVIGGTHHLNLVRLLGFCAEGHHRLLVYEYMINGSLDKYLFPAAEPEAAMHVSAEEGADPGVVQVASSSRKEQGFFMDWETRYEVLLGTARGITYLHQECRDRIIHSDIKPENILLDSTFTAKVADFGLARLAGAVKQKNLGYVTMFLRGTRGYLAPEWRSNLPITVKADVFSFGMVVLETITGRRNFDPPVDSSHSISFSEHAYRQYFLHKQVDGIADERVMNSLDMEQFDRAMKVAFWCMQVQPSTRPSMSKIVQMLDGSMQTVQSPPMPKSFVDHILDVSMEDDPKYPLRANEQEASNLEAIEPIPHVQSSFRATTGTHSVISNSSYSNSSHSAIGYSDIDLPNNTFKTF</sequence>
<keyword evidence="2 17" id="KW-0723">Serine/threonine-protein kinase</keyword>
<feature type="domain" description="Bulb-type lectin" evidence="21">
    <location>
        <begin position="26"/>
        <end position="149"/>
    </location>
</feature>
<keyword evidence="5" id="KW-0812">Transmembrane</keyword>
<organism evidence="22 23">
    <name type="scientific">Ceratopteris richardii</name>
    <name type="common">Triangle waterfern</name>
    <dbReference type="NCBI Taxonomy" id="49495"/>
    <lineage>
        <taxon>Eukaryota</taxon>
        <taxon>Viridiplantae</taxon>
        <taxon>Streptophyta</taxon>
        <taxon>Embryophyta</taxon>
        <taxon>Tracheophyta</taxon>
        <taxon>Polypodiopsida</taxon>
        <taxon>Polypodiidae</taxon>
        <taxon>Polypodiales</taxon>
        <taxon>Pteridineae</taxon>
        <taxon>Pteridaceae</taxon>
        <taxon>Parkerioideae</taxon>
        <taxon>Ceratopteris</taxon>
    </lineage>
</organism>
<dbReference type="PANTHER" id="PTHR47974">
    <property type="entry name" value="OS07G0415500 PROTEIN"/>
    <property type="match status" value="1"/>
</dbReference>
<proteinExistence type="inferred from homology"/>
<keyword evidence="23" id="KW-1185">Reference proteome</keyword>
<dbReference type="OMA" id="EWLAHHP"/>
<dbReference type="Proteomes" id="UP000825935">
    <property type="component" value="Chromosome 17"/>
</dbReference>
<keyword evidence="14" id="KW-0325">Glycoprotein</keyword>
<feature type="signal peptide" evidence="19">
    <location>
        <begin position="1"/>
        <end position="25"/>
    </location>
</feature>
<dbReference type="FunFam" id="1.10.510.10:FF:000384">
    <property type="entry name" value="G-type lectin S-receptor-like serine/threonine-protein kinase"/>
    <property type="match status" value="1"/>
</dbReference>
<feature type="chain" id="PRO_5035786816" description="Receptor-like serine/threonine-protein kinase" evidence="19">
    <location>
        <begin position="26"/>
        <end position="907"/>
    </location>
</feature>
<evidence type="ECO:0000259" key="20">
    <source>
        <dbReference type="PROSITE" id="PS50011"/>
    </source>
</evidence>
<dbReference type="InterPro" id="IPR008271">
    <property type="entry name" value="Ser/Thr_kinase_AS"/>
</dbReference>
<dbReference type="PROSITE" id="PS00107">
    <property type="entry name" value="PROTEIN_KINASE_ATP"/>
    <property type="match status" value="1"/>
</dbReference>
<dbReference type="PANTHER" id="PTHR47974:SF9">
    <property type="entry name" value="RECEPTOR-LIKE SERINE_THREONINE-PROTEIN KINASE"/>
    <property type="match status" value="1"/>
</dbReference>
<dbReference type="InterPro" id="IPR017441">
    <property type="entry name" value="Protein_kinase_ATP_BS"/>
</dbReference>
<evidence type="ECO:0000256" key="9">
    <source>
        <dbReference type="ARBA" id="ARBA00022840"/>
    </source>
</evidence>
<evidence type="ECO:0000256" key="2">
    <source>
        <dbReference type="ARBA" id="ARBA00022527"/>
    </source>
</evidence>
<evidence type="ECO:0000259" key="21">
    <source>
        <dbReference type="PROSITE" id="PS50927"/>
    </source>
</evidence>
<evidence type="ECO:0000256" key="19">
    <source>
        <dbReference type="SAM" id="SignalP"/>
    </source>
</evidence>
<feature type="binding site" evidence="18">
    <location>
        <position position="536"/>
    </location>
    <ligand>
        <name>ATP</name>
        <dbReference type="ChEBI" id="CHEBI:30616"/>
    </ligand>
</feature>
<dbReference type="OrthoDB" id="1918782at2759"/>
<evidence type="ECO:0000256" key="7">
    <source>
        <dbReference type="ARBA" id="ARBA00022741"/>
    </source>
</evidence>
<comment type="catalytic activity">
    <reaction evidence="16 17">
        <text>L-seryl-[protein] + ATP = O-phospho-L-seryl-[protein] + ADP + H(+)</text>
        <dbReference type="Rhea" id="RHEA:17989"/>
        <dbReference type="Rhea" id="RHEA-COMP:9863"/>
        <dbReference type="Rhea" id="RHEA-COMP:11604"/>
        <dbReference type="ChEBI" id="CHEBI:15378"/>
        <dbReference type="ChEBI" id="CHEBI:29999"/>
        <dbReference type="ChEBI" id="CHEBI:30616"/>
        <dbReference type="ChEBI" id="CHEBI:83421"/>
        <dbReference type="ChEBI" id="CHEBI:456216"/>
        <dbReference type="EC" id="2.7.11.1"/>
    </reaction>
</comment>
<evidence type="ECO:0000256" key="14">
    <source>
        <dbReference type="ARBA" id="ARBA00023180"/>
    </source>
</evidence>
<comment type="similarity">
    <text evidence="17">Belongs to the protein kinase superfamily. Ser/Thr protein kinase family.</text>
</comment>
<dbReference type="Gene3D" id="1.10.510.10">
    <property type="entry name" value="Transferase(Phosphotransferase) domain 1"/>
    <property type="match status" value="1"/>
</dbReference>
<dbReference type="InterPro" id="IPR001480">
    <property type="entry name" value="Bulb-type_lectin_dom"/>
</dbReference>
<dbReference type="GO" id="GO:0048544">
    <property type="term" value="P:recognition of pollen"/>
    <property type="evidence" value="ECO:0007669"/>
    <property type="project" value="InterPro"/>
</dbReference>
<dbReference type="PROSITE" id="PS00108">
    <property type="entry name" value="PROTEIN_KINASE_ST"/>
    <property type="match status" value="1"/>
</dbReference>
<dbReference type="CDD" id="cd00028">
    <property type="entry name" value="B_lectin"/>
    <property type="match status" value="1"/>
</dbReference>
<dbReference type="GO" id="GO:0016020">
    <property type="term" value="C:membrane"/>
    <property type="evidence" value="ECO:0007669"/>
    <property type="project" value="UniProtKB-SubCell"/>
</dbReference>
<dbReference type="InterPro" id="IPR000858">
    <property type="entry name" value="S_locus_glycoprot_dom"/>
</dbReference>